<sequence length="380" mass="42607">MRRLINLRHLDTTSSPVKEMLPQMCNLKQLQTLTDFVLGERTGSSISELGDLQQLGGKLRIFGLQNIDNVQDVLKANLREKANLNDDGDEILLIEEEEESEYCLLLPAVGQLPSLRELSVESFHALERIGAEFYGSDSSITPFQSLETLSFNGGLPHCDSMETLEIELCTKLEFPGNYRCASLRKLKIEACDSLSSLSLDYFPMLKKLVLWECRNLESLTCSKETGTVLHYLGSPRLVFCKNFKSLPDHMHRLLPSLTFMELSTCPNIESFPEGGLPSKLDELLSIKCRKLEAQHKHWDLQGVTSLRTLNVSDCDAVLDSFPMGLIPSSIASFKLHNLPHLKSLNGSPFSVLHPLINYHWFAVVSSSFCPKKFCSLLLTG</sequence>
<dbReference type="AlphaFoldDB" id="A0AA88AZ03"/>
<dbReference type="InterPro" id="IPR032675">
    <property type="entry name" value="LRR_dom_sf"/>
</dbReference>
<proteinExistence type="predicted"/>
<evidence type="ECO:0000313" key="3">
    <source>
        <dbReference type="Proteomes" id="UP001187192"/>
    </source>
</evidence>
<name>A0AA88AZ03_FICCA</name>
<dbReference type="EMBL" id="BTGU01000064">
    <property type="protein sequence ID" value="GMN56521.1"/>
    <property type="molecule type" value="Genomic_DNA"/>
</dbReference>
<dbReference type="SUPFAM" id="SSF52058">
    <property type="entry name" value="L domain-like"/>
    <property type="match status" value="1"/>
</dbReference>
<dbReference type="PANTHER" id="PTHR47186">
    <property type="entry name" value="LEUCINE-RICH REPEAT-CONTAINING PROTEIN 57"/>
    <property type="match status" value="1"/>
</dbReference>
<keyword evidence="3" id="KW-1185">Reference proteome</keyword>
<dbReference type="PANTHER" id="PTHR47186:SF33">
    <property type="entry name" value="NB-ARC DOMAIN-CONTAINING PROTEIN"/>
    <property type="match status" value="1"/>
</dbReference>
<dbReference type="Proteomes" id="UP001187192">
    <property type="component" value="Unassembled WGS sequence"/>
</dbReference>
<dbReference type="InterPro" id="IPR056789">
    <property type="entry name" value="LRR_R13L1-DRL21"/>
</dbReference>
<protein>
    <recommendedName>
        <fullName evidence="1">R13L1/DRL21-like LRR repeat region domain-containing protein</fullName>
    </recommendedName>
</protein>
<reference evidence="2" key="1">
    <citation type="submission" date="2023-07" db="EMBL/GenBank/DDBJ databases">
        <title>draft genome sequence of fig (Ficus carica).</title>
        <authorList>
            <person name="Takahashi T."/>
            <person name="Nishimura K."/>
        </authorList>
    </citation>
    <scope>NUCLEOTIDE SEQUENCE</scope>
</reference>
<dbReference type="Pfam" id="PF25019">
    <property type="entry name" value="LRR_R13L1-DRL21"/>
    <property type="match status" value="1"/>
</dbReference>
<gene>
    <name evidence="2" type="ORF">TIFTF001_025636</name>
</gene>
<comment type="caution">
    <text evidence="2">The sequence shown here is derived from an EMBL/GenBank/DDBJ whole genome shotgun (WGS) entry which is preliminary data.</text>
</comment>
<evidence type="ECO:0000313" key="2">
    <source>
        <dbReference type="EMBL" id="GMN56521.1"/>
    </source>
</evidence>
<feature type="domain" description="R13L1/DRL21-like LRR repeat region" evidence="1">
    <location>
        <begin position="46"/>
        <end position="85"/>
    </location>
</feature>
<organism evidence="2 3">
    <name type="scientific">Ficus carica</name>
    <name type="common">Common fig</name>
    <dbReference type="NCBI Taxonomy" id="3494"/>
    <lineage>
        <taxon>Eukaryota</taxon>
        <taxon>Viridiplantae</taxon>
        <taxon>Streptophyta</taxon>
        <taxon>Embryophyta</taxon>
        <taxon>Tracheophyta</taxon>
        <taxon>Spermatophyta</taxon>
        <taxon>Magnoliopsida</taxon>
        <taxon>eudicotyledons</taxon>
        <taxon>Gunneridae</taxon>
        <taxon>Pentapetalae</taxon>
        <taxon>rosids</taxon>
        <taxon>fabids</taxon>
        <taxon>Rosales</taxon>
        <taxon>Moraceae</taxon>
        <taxon>Ficeae</taxon>
        <taxon>Ficus</taxon>
    </lineage>
</organism>
<evidence type="ECO:0000259" key="1">
    <source>
        <dbReference type="Pfam" id="PF25019"/>
    </source>
</evidence>
<dbReference type="Gene3D" id="3.80.10.10">
    <property type="entry name" value="Ribonuclease Inhibitor"/>
    <property type="match status" value="2"/>
</dbReference>
<accession>A0AA88AZ03</accession>